<evidence type="ECO:0000313" key="3">
    <source>
        <dbReference type="Proteomes" id="UP000270296"/>
    </source>
</evidence>
<feature type="compositionally biased region" description="Low complexity" evidence="1">
    <location>
        <begin position="76"/>
        <end position="86"/>
    </location>
</feature>
<feature type="compositionally biased region" description="Low complexity" evidence="1">
    <location>
        <begin position="16"/>
        <end position="25"/>
    </location>
</feature>
<reference evidence="4" key="1">
    <citation type="submission" date="2016-06" db="UniProtKB">
        <authorList>
            <consortium name="WormBaseParasite"/>
        </authorList>
    </citation>
    <scope>IDENTIFICATION</scope>
</reference>
<organism evidence="4">
    <name type="scientific">Soboliphyme baturini</name>
    <dbReference type="NCBI Taxonomy" id="241478"/>
    <lineage>
        <taxon>Eukaryota</taxon>
        <taxon>Metazoa</taxon>
        <taxon>Ecdysozoa</taxon>
        <taxon>Nematoda</taxon>
        <taxon>Enoplea</taxon>
        <taxon>Dorylaimia</taxon>
        <taxon>Dioctophymatida</taxon>
        <taxon>Dioctophymatoidea</taxon>
        <taxon>Soboliphymatidae</taxon>
        <taxon>Soboliphyme</taxon>
    </lineage>
</organism>
<keyword evidence="3" id="KW-1185">Reference proteome</keyword>
<feature type="region of interest" description="Disordered" evidence="1">
    <location>
        <begin position="16"/>
        <end position="96"/>
    </location>
</feature>
<proteinExistence type="predicted"/>
<dbReference type="EMBL" id="UZAM01015298">
    <property type="protein sequence ID" value="VDP38203.1"/>
    <property type="molecule type" value="Genomic_DNA"/>
</dbReference>
<evidence type="ECO:0000256" key="1">
    <source>
        <dbReference type="SAM" id="MobiDB-lite"/>
    </source>
</evidence>
<evidence type="ECO:0000313" key="4">
    <source>
        <dbReference type="WBParaSite" id="SBAD_0001161901-mRNA-1"/>
    </source>
</evidence>
<reference evidence="2 3" key="2">
    <citation type="submission" date="2018-11" db="EMBL/GenBank/DDBJ databases">
        <authorList>
            <consortium name="Pathogen Informatics"/>
        </authorList>
    </citation>
    <scope>NUCLEOTIDE SEQUENCE [LARGE SCALE GENOMIC DNA]</scope>
</reference>
<sequence length="96" mass="9888">MPFEYSLELYCEHGGLESVSSVEGGNAQGIRRAPRRRREPRAGRGGRGGSRSPYVGDQGPDENTSAGGGGGGGTNSGDNFGSGSTSVTKRIPTVRC</sequence>
<accession>A0A183J5T7</accession>
<feature type="compositionally biased region" description="Gly residues" evidence="1">
    <location>
        <begin position="66"/>
        <end position="75"/>
    </location>
</feature>
<dbReference type="WBParaSite" id="SBAD_0001161901-mRNA-1">
    <property type="protein sequence ID" value="SBAD_0001161901-mRNA-1"/>
    <property type="gene ID" value="SBAD_0001161901"/>
</dbReference>
<dbReference type="AlphaFoldDB" id="A0A183J5T7"/>
<protein>
    <submittedName>
        <fullName evidence="2 4">Uncharacterized protein</fullName>
    </submittedName>
</protein>
<evidence type="ECO:0000313" key="2">
    <source>
        <dbReference type="EMBL" id="VDP38203.1"/>
    </source>
</evidence>
<name>A0A183J5T7_9BILA</name>
<dbReference type="Proteomes" id="UP000270296">
    <property type="component" value="Unassembled WGS sequence"/>
</dbReference>
<gene>
    <name evidence="2" type="ORF">SBAD_LOCUS11235</name>
</gene>